<reference evidence="4" key="1">
    <citation type="submission" date="2017-02" db="UniProtKB">
        <authorList>
            <consortium name="WormBaseParasite"/>
        </authorList>
    </citation>
    <scope>IDENTIFICATION</scope>
</reference>
<evidence type="ECO:0000313" key="4">
    <source>
        <dbReference type="WBParaSite" id="NBR_0002055701-mRNA-1"/>
    </source>
</evidence>
<organism evidence="4">
    <name type="scientific">Nippostrongylus brasiliensis</name>
    <name type="common">Rat hookworm</name>
    <dbReference type="NCBI Taxonomy" id="27835"/>
    <lineage>
        <taxon>Eukaryota</taxon>
        <taxon>Metazoa</taxon>
        <taxon>Ecdysozoa</taxon>
        <taxon>Nematoda</taxon>
        <taxon>Chromadorea</taxon>
        <taxon>Rhabditida</taxon>
        <taxon>Rhabditina</taxon>
        <taxon>Rhabditomorpha</taxon>
        <taxon>Strongyloidea</taxon>
        <taxon>Heligmosomidae</taxon>
        <taxon>Nippostrongylus</taxon>
    </lineage>
</organism>
<keyword evidence="3" id="KW-1185">Reference proteome</keyword>
<name>A0A0N4YTI5_NIPBR</name>
<dbReference type="AlphaFoldDB" id="A0A0N4YTI5"/>
<evidence type="ECO:0000313" key="2">
    <source>
        <dbReference type="EMBL" id="VDL84295.1"/>
    </source>
</evidence>
<evidence type="ECO:0000256" key="1">
    <source>
        <dbReference type="SAM" id="SignalP"/>
    </source>
</evidence>
<feature type="signal peptide" evidence="1">
    <location>
        <begin position="1"/>
        <end position="17"/>
    </location>
</feature>
<proteinExistence type="predicted"/>
<keyword evidence="1" id="KW-0732">Signal</keyword>
<dbReference type="Proteomes" id="UP000271162">
    <property type="component" value="Unassembled WGS sequence"/>
</dbReference>
<sequence length="203" mass="23114">MMYTAAILLLIAVNVESQLEQCVCSIPRGLINTYVNFNREAFQNINWQPNLSTKAKEELANPGTYTNGRPALVFVTGSELVSEDDTIYDQVRTVLRNQFIRKLSKLRSRNPSLFGCNGKFEYFNGHEKNLTIGCLYRLSVTANSLDFKRQNYSSFFQKWQEEKLSRTTQLLHNFGVLLNKELSSIVVHPVIITPITSKQGPDS</sequence>
<gene>
    <name evidence="2" type="ORF">NBR_LOCUS20558</name>
</gene>
<dbReference type="WBParaSite" id="NBR_0002055701-mRNA-1">
    <property type="protein sequence ID" value="NBR_0002055701-mRNA-1"/>
    <property type="gene ID" value="NBR_0002055701"/>
</dbReference>
<evidence type="ECO:0000313" key="3">
    <source>
        <dbReference type="Proteomes" id="UP000271162"/>
    </source>
</evidence>
<feature type="chain" id="PRO_5043126012" evidence="1">
    <location>
        <begin position="18"/>
        <end position="203"/>
    </location>
</feature>
<accession>A0A0N4YTI5</accession>
<protein>
    <submittedName>
        <fullName evidence="4">Secreted protein</fullName>
    </submittedName>
</protein>
<reference evidence="2 3" key="2">
    <citation type="submission" date="2018-11" db="EMBL/GenBank/DDBJ databases">
        <authorList>
            <consortium name="Pathogen Informatics"/>
        </authorList>
    </citation>
    <scope>NUCLEOTIDE SEQUENCE [LARGE SCALE GENOMIC DNA]</scope>
</reference>
<dbReference type="EMBL" id="UYSL01025273">
    <property type="protein sequence ID" value="VDL84295.1"/>
    <property type="molecule type" value="Genomic_DNA"/>
</dbReference>